<dbReference type="CDD" id="cd03048">
    <property type="entry name" value="GST_N_Ure2p_like"/>
    <property type="match status" value="1"/>
</dbReference>
<dbReference type="PANTHER" id="PTHR44051:SF8">
    <property type="entry name" value="GLUTATHIONE S-TRANSFERASE GSTA"/>
    <property type="match status" value="1"/>
</dbReference>
<dbReference type="Pfam" id="PF13409">
    <property type="entry name" value="GST_N_2"/>
    <property type="match status" value="1"/>
</dbReference>
<dbReference type="PROSITE" id="PS50405">
    <property type="entry name" value="GST_CTER"/>
    <property type="match status" value="1"/>
</dbReference>
<sequence length="269" mass="31112">MVRLTKPPYKSRMSSFYAAETPERVKKAQLTFTKGLHLITSLTPNGRKVHILLEELKDAYGLEWTTSLIDLDKNEQKKDWFLRLNPDGRIPILVDNNTCPPHVVMESSAELLYLVNSADENNLFWLSDPIDQSEAFQWLIFWHASGQPNQAQYNYFRNNADQSPHAVDRFKREVLRVYDVLEIRLSGRYGGGTREYLAGQGKGKYSIADINAWAWIRNIRRIGFSENELAQLPHLQQWVDRIAARPAVERGLGEWYDEDVHPELLLETA</sequence>
<gene>
    <name evidence="4" type="ORF">IFM46972_08094</name>
</gene>
<dbReference type="Proteomes" id="UP000465221">
    <property type="component" value="Unassembled WGS sequence"/>
</dbReference>
<dbReference type="InterPro" id="IPR040079">
    <property type="entry name" value="Glutathione_S-Trfase"/>
</dbReference>
<dbReference type="SUPFAM" id="SSF52833">
    <property type="entry name" value="Thioredoxin-like"/>
    <property type="match status" value="1"/>
</dbReference>
<accession>A0A8H3P6N2</accession>
<evidence type="ECO:0000259" key="2">
    <source>
        <dbReference type="PROSITE" id="PS50404"/>
    </source>
</evidence>
<name>A0A8H3P6N2_9EURO</name>
<evidence type="ECO:0000259" key="3">
    <source>
        <dbReference type="PROSITE" id="PS50405"/>
    </source>
</evidence>
<feature type="domain" description="GST N-terminal" evidence="2">
    <location>
        <begin position="33"/>
        <end position="122"/>
    </location>
</feature>
<dbReference type="Pfam" id="PF00043">
    <property type="entry name" value="GST_C"/>
    <property type="match status" value="1"/>
</dbReference>
<evidence type="ECO:0000313" key="5">
    <source>
        <dbReference type="Proteomes" id="UP000465221"/>
    </source>
</evidence>
<evidence type="ECO:0000256" key="1">
    <source>
        <dbReference type="ARBA" id="ARBA00007409"/>
    </source>
</evidence>
<dbReference type="SFLD" id="SFLDG00358">
    <property type="entry name" value="Main_(cytGST)"/>
    <property type="match status" value="1"/>
</dbReference>
<dbReference type="AlphaFoldDB" id="A0A8H3P6N2"/>
<dbReference type="InterPro" id="IPR036282">
    <property type="entry name" value="Glutathione-S-Trfase_C_sf"/>
</dbReference>
<dbReference type="InterPro" id="IPR036249">
    <property type="entry name" value="Thioredoxin-like_sf"/>
</dbReference>
<proteinExistence type="inferred from homology"/>
<dbReference type="SFLD" id="SFLDS00019">
    <property type="entry name" value="Glutathione_Transferase_(cytos"/>
    <property type="match status" value="1"/>
</dbReference>
<dbReference type="PANTHER" id="PTHR44051">
    <property type="entry name" value="GLUTATHIONE S-TRANSFERASE-RELATED"/>
    <property type="match status" value="1"/>
</dbReference>
<dbReference type="Gene3D" id="1.20.1050.10">
    <property type="match status" value="1"/>
</dbReference>
<protein>
    <recommendedName>
        <fullName evidence="6">Disulfide-bond oxidoreductase YfcG</fullName>
    </recommendedName>
</protein>
<evidence type="ECO:0008006" key="6">
    <source>
        <dbReference type="Google" id="ProtNLM"/>
    </source>
</evidence>
<comment type="similarity">
    <text evidence="1">Belongs to the GST superfamily.</text>
</comment>
<dbReference type="Gene3D" id="3.40.30.10">
    <property type="entry name" value="Glutaredoxin"/>
    <property type="match status" value="1"/>
</dbReference>
<evidence type="ECO:0000313" key="4">
    <source>
        <dbReference type="EMBL" id="GFF46643.1"/>
    </source>
</evidence>
<dbReference type="EMBL" id="BLKC01000066">
    <property type="protein sequence ID" value="GFF46643.1"/>
    <property type="molecule type" value="Genomic_DNA"/>
</dbReference>
<dbReference type="SUPFAM" id="SSF47616">
    <property type="entry name" value="GST C-terminal domain-like"/>
    <property type="match status" value="1"/>
</dbReference>
<dbReference type="PROSITE" id="PS50404">
    <property type="entry name" value="GST_NTER"/>
    <property type="match status" value="1"/>
</dbReference>
<reference evidence="4 5" key="1">
    <citation type="submission" date="2020-01" db="EMBL/GenBank/DDBJ databases">
        <title>Draft genome sequence of Aspergillus udagawae IFM 46972.</title>
        <authorList>
            <person name="Takahashi H."/>
            <person name="Yaguchi T."/>
        </authorList>
    </citation>
    <scope>NUCLEOTIDE SEQUENCE [LARGE SCALE GENOMIC DNA]</scope>
    <source>
        <strain evidence="4 5">IFM 46972</strain>
    </source>
</reference>
<feature type="domain" description="GST C-terminal" evidence="3">
    <location>
        <begin position="128"/>
        <end position="266"/>
    </location>
</feature>
<comment type="caution">
    <text evidence="4">The sequence shown here is derived from an EMBL/GenBank/DDBJ whole genome shotgun (WGS) entry which is preliminary data.</text>
</comment>
<dbReference type="InterPro" id="IPR004046">
    <property type="entry name" value="GST_C"/>
</dbReference>
<dbReference type="InterPro" id="IPR010987">
    <property type="entry name" value="Glutathione-S-Trfase_C-like"/>
</dbReference>
<dbReference type="InterPro" id="IPR004045">
    <property type="entry name" value="Glutathione_S-Trfase_N"/>
</dbReference>
<organism evidence="4 5">
    <name type="scientific">Aspergillus udagawae</name>
    <dbReference type="NCBI Taxonomy" id="91492"/>
    <lineage>
        <taxon>Eukaryota</taxon>
        <taxon>Fungi</taxon>
        <taxon>Dikarya</taxon>
        <taxon>Ascomycota</taxon>
        <taxon>Pezizomycotina</taxon>
        <taxon>Eurotiomycetes</taxon>
        <taxon>Eurotiomycetidae</taxon>
        <taxon>Eurotiales</taxon>
        <taxon>Aspergillaceae</taxon>
        <taxon>Aspergillus</taxon>
        <taxon>Aspergillus subgen. Fumigati</taxon>
    </lineage>
</organism>